<sequence>MSVKKTDEYILIIHFSHNSLATSAAFILKKVYENSFSNLTFTLSLHLLHTT</sequence>
<reference evidence="1" key="2">
    <citation type="journal article" date="2015" name="Fish Shellfish Immunol.">
        <title>Early steps in the European eel (Anguilla anguilla)-Vibrio vulnificus interaction in the gills: Role of the RtxA13 toxin.</title>
        <authorList>
            <person name="Callol A."/>
            <person name="Pajuelo D."/>
            <person name="Ebbesson L."/>
            <person name="Teles M."/>
            <person name="MacKenzie S."/>
            <person name="Amaro C."/>
        </authorList>
    </citation>
    <scope>NUCLEOTIDE SEQUENCE</scope>
</reference>
<protein>
    <submittedName>
        <fullName evidence="1">Uncharacterized protein</fullName>
    </submittedName>
</protein>
<dbReference type="EMBL" id="GBXM01029464">
    <property type="protein sequence ID" value="JAH79113.1"/>
    <property type="molecule type" value="Transcribed_RNA"/>
</dbReference>
<accession>A0A0E9VPD4</accession>
<evidence type="ECO:0000313" key="1">
    <source>
        <dbReference type="EMBL" id="JAH79113.1"/>
    </source>
</evidence>
<reference evidence="1" key="1">
    <citation type="submission" date="2014-11" db="EMBL/GenBank/DDBJ databases">
        <authorList>
            <person name="Amaro Gonzalez C."/>
        </authorList>
    </citation>
    <scope>NUCLEOTIDE SEQUENCE</scope>
</reference>
<proteinExistence type="predicted"/>
<organism evidence="1">
    <name type="scientific">Anguilla anguilla</name>
    <name type="common">European freshwater eel</name>
    <name type="synonym">Muraena anguilla</name>
    <dbReference type="NCBI Taxonomy" id="7936"/>
    <lineage>
        <taxon>Eukaryota</taxon>
        <taxon>Metazoa</taxon>
        <taxon>Chordata</taxon>
        <taxon>Craniata</taxon>
        <taxon>Vertebrata</taxon>
        <taxon>Euteleostomi</taxon>
        <taxon>Actinopterygii</taxon>
        <taxon>Neopterygii</taxon>
        <taxon>Teleostei</taxon>
        <taxon>Anguilliformes</taxon>
        <taxon>Anguillidae</taxon>
        <taxon>Anguilla</taxon>
    </lineage>
</organism>
<dbReference type="AlphaFoldDB" id="A0A0E9VPD4"/>
<name>A0A0E9VPD4_ANGAN</name>